<dbReference type="OrthoDB" id="10603008at2759"/>
<name>A0A1L7XX00_9HELO</name>
<reference evidence="1 2" key="1">
    <citation type="submission" date="2016-03" db="EMBL/GenBank/DDBJ databases">
        <authorList>
            <person name="Ploux O."/>
        </authorList>
    </citation>
    <scope>NUCLEOTIDE SEQUENCE [LARGE SCALE GENOMIC DNA]</scope>
    <source>
        <strain evidence="1 2">UAMH 11012</strain>
    </source>
</reference>
<gene>
    <name evidence="1" type="ORF">PAC_19437</name>
</gene>
<evidence type="ECO:0000313" key="2">
    <source>
        <dbReference type="Proteomes" id="UP000184330"/>
    </source>
</evidence>
<organism evidence="1 2">
    <name type="scientific">Phialocephala subalpina</name>
    <dbReference type="NCBI Taxonomy" id="576137"/>
    <lineage>
        <taxon>Eukaryota</taxon>
        <taxon>Fungi</taxon>
        <taxon>Dikarya</taxon>
        <taxon>Ascomycota</taxon>
        <taxon>Pezizomycotina</taxon>
        <taxon>Leotiomycetes</taxon>
        <taxon>Helotiales</taxon>
        <taxon>Mollisiaceae</taxon>
        <taxon>Phialocephala</taxon>
        <taxon>Phialocephala fortinii species complex</taxon>
    </lineage>
</organism>
<accession>A0A1L7XX00</accession>
<dbReference type="AlphaFoldDB" id="A0A1L7XX00"/>
<proteinExistence type="predicted"/>
<dbReference type="EMBL" id="FJOG01000073">
    <property type="protein sequence ID" value="CZR69537.1"/>
    <property type="molecule type" value="Genomic_DNA"/>
</dbReference>
<keyword evidence="2" id="KW-1185">Reference proteome</keyword>
<sequence length="181" mass="20612">MGDDLDVLAKRLAELNIDEMGPLSRNFARLNIDPYLYWNDSERTDNCVWVSTARFFNCTVSEFEQHVGMKAPRTGADEPQIHEFIYAIQKWDLGADRKPAIVVIGHGDFSRIKDETFIVVYQRANGTRHCVLKERERFICYQVSDSGNDVTNEVKAPGVKIVLSWIFIRPRHAGPGMPVLG</sequence>
<dbReference type="Proteomes" id="UP000184330">
    <property type="component" value="Unassembled WGS sequence"/>
</dbReference>
<evidence type="ECO:0000313" key="1">
    <source>
        <dbReference type="EMBL" id="CZR69537.1"/>
    </source>
</evidence>
<protein>
    <submittedName>
        <fullName evidence="1">Uncharacterized protein</fullName>
    </submittedName>
</protein>